<dbReference type="EMBL" id="AYRZ02000001">
    <property type="protein sequence ID" value="PHT93130.1"/>
    <property type="molecule type" value="Genomic_DNA"/>
</dbReference>
<dbReference type="STRING" id="4072.A0A2G3AFZ5"/>
<dbReference type="OMA" id="ETTRIWK"/>
<comment type="caution">
    <text evidence="2">The sequence shown here is derived from an EMBL/GenBank/DDBJ whole genome shotgun (WGS) entry which is preliminary data.</text>
</comment>
<dbReference type="PANTHER" id="PTHR31973">
    <property type="entry name" value="POLYPROTEIN, PUTATIVE-RELATED"/>
    <property type="match status" value="1"/>
</dbReference>
<proteinExistence type="predicted"/>
<dbReference type="PANTHER" id="PTHR31973:SF189">
    <property type="entry name" value="TRANSPOSASE, MUDR, PLANT, MULE TRANSPOSASE DOMAIN PROTEIN-RELATED"/>
    <property type="match status" value="1"/>
</dbReference>
<accession>A0A2G3AFZ5</accession>
<keyword evidence="3" id="KW-1185">Reference proteome</keyword>
<dbReference type="Gramene" id="PHT93130">
    <property type="protein sequence ID" value="PHT93130"/>
    <property type="gene ID" value="T459_01012"/>
</dbReference>
<dbReference type="Proteomes" id="UP000222542">
    <property type="component" value="Unassembled WGS sequence"/>
</dbReference>
<evidence type="ECO:0000313" key="2">
    <source>
        <dbReference type="EMBL" id="PHT93130.1"/>
    </source>
</evidence>
<evidence type="ECO:0000313" key="3">
    <source>
        <dbReference type="Proteomes" id="UP000222542"/>
    </source>
</evidence>
<reference evidence="2 3" key="1">
    <citation type="journal article" date="2014" name="Nat. Genet.">
        <title>Genome sequence of the hot pepper provides insights into the evolution of pungency in Capsicum species.</title>
        <authorList>
            <person name="Kim S."/>
            <person name="Park M."/>
            <person name="Yeom S.I."/>
            <person name="Kim Y.M."/>
            <person name="Lee J.M."/>
            <person name="Lee H.A."/>
            <person name="Seo E."/>
            <person name="Choi J."/>
            <person name="Cheong K."/>
            <person name="Kim K.T."/>
            <person name="Jung K."/>
            <person name="Lee G.W."/>
            <person name="Oh S.K."/>
            <person name="Bae C."/>
            <person name="Kim S.B."/>
            <person name="Lee H.Y."/>
            <person name="Kim S.Y."/>
            <person name="Kim M.S."/>
            <person name="Kang B.C."/>
            <person name="Jo Y.D."/>
            <person name="Yang H.B."/>
            <person name="Jeong H.J."/>
            <person name="Kang W.H."/>
            <person name="Kwon J.K."/>
            <person name="Shin C."/>
            <person name="Lim J.Y."/>
            <person name="Park J.H."/>
            <person name="Huh J.H."/>
            <person name="Kim J.S."/>
            <person name="Kim B.D."/>
            <person name="Cohen O."/>
            <person name="Paran I."/>
            <person name="Suh M.C."/>
            <person name="Lee S.B."/>
            <person name="Kim Y.K."/>
            <person name="Shin Y."/>
            <person name="Noh S.J."/>
            <person name="Park J."/>
            <person name="Seo Y.S."/>
            <person name="Kwon S.Y."/>
            <person name="Kim H.A."/>
            <person name="Park J.M."/>
            <person name="Kim H.J."/>
            <person name="Choi S.B."/>
            <person name="Bosland P.W."/>
            <person name="Reeves G."/>
            <person name="Jo S.H."/>
            <person name="Lee B.W."/>
            <person name="Cho H.T."/>
            <person name="Choi H.S."/>
            <person name="Lee M.S."/>
            <person name="Yu Y."/>
            <person name="Do Choi Y."/>
            <person name="Park B.S."/>
            <person name="van Deynze A."/>
            <person name="Ashrafi H."/>
            <person name="Hill T."/>
            <person name="Kim W.T."/>
            <person name="Pai H.S."/>
            <person name="Ahn H.K."/>
            <person name="Yeam I."/>
            <person name="Giovannoni J.J."/>
            <person name="Rose J.K."/>
            <person name="Sorensen I."/>
            <person name="Lee S.J."/>
            <person name="Kim R.W."/>
            <person name="Choi I.Y."/>
            <person name="Choi B.S."/>
            <person name="Lim J.S."/>
            <person name="Lee Y.H."/>
            <person name="Choi D."/>
        </authorList>
    </citation>
    <scope>NUCLEOTIDE SEQUENCE [LARGE SCALE GENOMIC DNA]</scope>
    <source>
        <strain evidence="3">cv. CM334</strain>
    </source>
</reference>
<organism evidence="2 3">
    <name type="scientific">Capsicum annuum</name>
    <name type="common">Capsicum pepper</name>
    <dbReference type="NCBI Taxonomy" id="4072"/>
    <lineage>
        <taxon>Eukaryota</taxon>
        <taxon>Viridiplantae</taxon>
        <taxon>Streptophyta</taxon>
        <taxon>Embryophyta</taxon>
        <taxon>Tracheophyta</taxon>
        <taxon>Spermatophyta</taxon>
        <taxon>Magnoliopsida</taxon>
        <taxon>eudicotyledons</taxon>
        <taxon>Gunneridae</taxon>
        <taxon>Pentapetalae</taxon>
        <taxon>asterids</taxon>
        <taxon>lamiids</taxon>
        <taxon>Solanales</taxon>
        <taxon>Solanaceae</taxon>
        <taxon>Solanoideae</taxon>
        <taxon>Capsiceae</taxon>
        <taxon>Capsicum</taxon>
    </lineage>
</organism>
<protein>
    <submittedName>
        <fullName evidence="2">Uncharacterized protein</fullName>
    </submittedName>
</protein>
<evidence type="ECO:0000256" key="1">
    <source>
        <dbReference type="SAM" id="MobiDB-lite"/>
    </source>
</evidence>
<reference evidence="2 3" key="2">
    <citation type="journal article" date="2017" name="Genome Biol.">
        <title>New reference genome sequences of hot pepper reveal the massive evolution of plant disease-resistance genes by retroduplication.</title>
        <authorList>
            <person name="Kim S."/>
            <person name="Park J."/>
            <person name="Yeom S.I."/>
            <person name="Kim Y.M."/>
            <person name="Seo E."/>
            <person name="Kim K.T."/>
            <person name="Kim M.S."/>
            <person name="Lee J.M."/>
            <person name="Cheong K."/>
            <person name="Shin H.S."/>
            <person name="Kim S.B."/>
            <person name="Han K."/>
            <person name="Lee J."/>
            <person name="Park M."/>
            <person name="Lee H.A."/>
            <person name="Lee H.Y."/>
            <person name="Lee Y."/>
            <person name="Oh S."/>
            <person name="Lee J.H."/>
            <person name="Choi E."/>
            <person name="Choi E."/>
            <person name="Lee S.E."/>
            <person name="Jeon J."/>
            <person name="Kim H."/>
            <person name="Choi G."/>
            <person name="Song H."/>
            <person name="Lee J."/>
            <person name="Lee S.C."/>
            <person name="Kwon J.K."/>
            <person name="Lee H.Y."/>
            <person name="Koo N."/>
            <person name="Hong Y."/>
            <person name="Kim R.W."/>
            <person name="Kang W.H."/>
            <person name="Huh J.H."/>
            <person name="Kang B.C."/>
            <person name="Yang T.J."/>
            <person name="Lee Y.H."/>
            <person name="Bennetzen J.L."/>
            <person name="Choi D."/>
        </authorList>
    </citation>
    <scope>NUCLEOTIDE SEQUENCE [LARGE SCALE GENOMIC DNA]</scope>
    <source>
        <strain evidence="3">cv. CM334</strain>
    </source>
</reference>
<feature type="region of interest" description="Disordered" evidence="1">
    <location>
        <begin position="331"/>
        <end position="356"/>
    </location>
</feature>
<dbReference type="AlphaFoldDB" id="A0A2G3AFZ5"/>
<name>A0A2G3AFZ5_CAPAN</name>
<sequence>MRTLQTALSTQSNLLKLQLFVVEEDENIIPAPHISQHIGSFLETVDAVTDGESSKEEENENEPVDNDYNSDELEFLEREKKKEVNKSLDNFLQFKTGMRFKDLDEAKIFNNLNYKVTNMRKNVDDIFSLNVSYTKMKRVKRIILKKLEGGLIDDFNKLEAYAQELRDTNLGSNVVINLSKDALEQVVDRETTRIWKWFIELLRNSLGLTDGEGLTLMSDMQKVVTKSFNKWILIARGKPIIKMLEDIRIKAMGRLKDLEEQDSKRAGVLQDVPLSAPQPNEESVFMSTPGALVDEDETEDELEGEDEQPLLRPRGLSEAKTRLKIKKLEQNPTGTRKINCRSDDNGVSMPANLPYSPKKMTWKGKACVTSNQLAIEKEKKIGKLEAKMGKH</sequence>
<gene>
    <name evidence="2" type="ORF">T459_01012</name>
</gene>